<gene>
    <name evidence="5" type="primary">X975_05478</name>
    <name evidence="5" type="ORF">NPIL_696541</name>
</gene>
<evidence type="ECO:0000259" key="4">
    <source>
        <dbReference type="PROSITE" id="PS50003"/>
    </source>
</evidence>
<feature type="region of interest" description="Disordered" evidence="3">
    <location>
        <begin position="128"/>
        <end position="234"/>
    </location>
</feature>
<evidence type="ECO:0000313" key="5">
    <source>
        <dbReference type="EMBL" id="GFS77661.1"/>
    </source>
</evidence>
<dbReference type="PROSITE" id="PS50003">
    <property type="entry name" value="PH_DOMAIN"/>
    <property type="match status" value="1"/>
</dbReference>
<sequence length="300" mass="33726">MGCCDADSVQVSKMALEIKSGPMLWYKRRFFGSNWRDVHSVLYNDSSIIWYKDKSRQESDGGVVLKEAPELIAFGPYTSQVPGRPDLPDHYEPKELLAFGVRGKDTVYWFVCPNEAEVASWMAGIASTLPPPPGPPQQMQQLPPSSQMPHPSAPSSQMLLPSSPPNQDQGLSPAPQYQPQQPPPQYTPNQQQAPMYRPHPPSGTTDQYPPRKLQTSPTTQTSPSTSTLSNESTPITARTLQLPVGGHSFIMYQPMITLVVWVRRRDDDIRVALGRNVRREAMHHHMAMLWWWVGPEEAWS</sequence>
<evidence type="ECO:0000256" key="2">
    <source>
        <dbReference type="ARBA" id="ARBA00023136"/>
    </source>
</evidence>
<dbReference type="Pfam" id="PF00169">
    <property type="entry name" value="PH"/>
    <property type="match status" value="1"/>
</dbReference>
<dbReference type="AlphaFoldDB" id="A0A8X6MTN9"/>
<dbReference type="Proteomes" id="UP000887013">
    <property type="component" value="Unassembled WGS sequence"/>
</dbReference>
<accession>A0A8X6MTN9</accession>
<feature type="domain" description="PH" evidence="4">
    <location>
        <begin position="16"/>
        <end position="130"/>
    </location>
</feature>
<dbReference type="PANTHER" id="PTHR14309:SF12">
    <property type="entry name" value="PH DOMAIN-CONTAINING PROTEIN"/>
    <property type="match status" value="1"/>
</dbReference>
<feature type="compositionally biased region" description="Low complexity" evidence="3">
    <location>
        <begin position="213"/>
        <end position="229"/>
    </location>
</feature>
<reference evidence="5" key="1">
    <citation type="submission" date="2020-08" db="EMBL/GenBank/DDBJ databases">
        <title>Multicomponent nature underlies the extraordinary mechanical properties of spider dragline silk.</title>
        <authorList>
            <person name="Kono N."/>
            <person name="Nakamura H."/>
            <person name="Mori M."/>
            <person name="Yoshida Y."/>
            <person name="Ohtoshi R."/>
            <person name="Malay A.D."/>
            <person name="Moran D.A.P."/>
            <person name="Tomita M."/>
            <person name="Numata K."/>
            <person name="Arakawa K."/>
        </authorList>
    </citation>
    <scope>NUCLEOTIDE SEQUENCE</scope>
</reference>
<organism evidence="5 6">
    <name type="scientific">Nephila pilipes</name>
    <name type="common">Giant wood spider</name>
    <name type="synonym">Nephila maculata</name>
    <dbReference type="NCBI Taxonomy" id="299642"/>
    <lineage>
        <taxon>Eukaryota</taxon>
        <taxon>Metazoa</taxon>
        <taxon>Ecdysozoa</taxon>
        <taxon>Arthropoda</taxon>
        <taxon>Chelicerata</taxon>
        <taxon>Arachnida</taxon>
        <taxon>Araneae</taxon>
        <taxon>Araneomorphae</taxon>
        <taxon>Entelegynae</taxon>
        <taxon>Araneoidea</taxon>
        <taxon>Nephilidae</taxon>
        <taxon>Nephila</taxon>
    </lineage>
</organism>
<name>A0A8X6MTN9_NEPPI</name>
<keyword evidence="2" id="KW-0472">Membrane</keyword>
<proteinExistence type="predicted"/>
<dbReference type="SUPFAM" id="SSF50729">
    <property type="entry name" value="PH domain-like"/>
    <property type="match status" value="1"/>
</dbReference>
<dbReference type="GO" id="GO:0016020">
    <property type="term" value="C:membrane"/>
    <property type="evidence" value="ECO:0007669"/>
    <property type="project" value="UniProtKB-SubCell"/>
</dbReference>
<evidence type="ECO:0000256" key="1">
    <source>
        <dbReference type="ARBA" id="ARBA00004370"/>
    </source>
</evidence>
<comment type="subcellular location">
    <subcellularLocation>
        <location evidence="1">Membrane</location>
    </subcellularLocation>
</comment>
<comment type="caution">
    <text evidence="5">The sequence shown here is derived from an EMBL/GenBank/DDBJ whole genome shotgun (WGS) entry which is preliminary data.</text>
</comment>
<dbReference type="EMBL" id="BMAW01002259">
    <property type="protein sequence ID" value="GFS77661.1"/>
    <property type="molecule type" value="Genomic_DNA"/>
</dbReference>
<keyword evidence="6" id="KW-1185">Reference proteome</keyword>
<dbReference type="InterPro" id="IPR011993">
    <property type="entry name" value="PH-like_dom_sf"/>
</dbReference>
<dbReference type="Gene3D" id="2.30.29.30">
    <property type="entry name" value="Pleckstrin-homology domain (PH domain)/Phosphotyrosine-binding domain (PTB)"/>
    <property type="match status" value="1"/>
</dbReference>
<dbReference type="GO" id="GO:0045595">
    <property type="term" value="P:regulation of cell differentiation"/>
    <property type="evidence" value="ECO:0007669"/>
    <property type="project" value="TreeGrafter"/>
</dbReference>
<evidence type="ECO:0000313" key="6">
    <source>
        <dbReference type="Proteomes" id="UP000887013"/>
    </source>
</evidence>
<dbReference type="InterPro" id="IPR001849">
    <property type="entry name" value="PH_domain"/>
</dbReference>
<dbReference type="SMART" id="SM00233">
    <property type="entry name" value="PH"/>
    <property type="match status" value="1"/>
</dbReference>
<feature type="compositionally biased region" description="Low complexity" evidence="3">
    <location>
        <begin position="137"/>
        <end position="161"/>
    </location>
</feature>
<protein>
    <submittedName>
        <fullName evidence="5">PH domain-containing protein</fullName>
    </submittedName>
</protein>
<dbReference type="OrthoDB" id="5914923at2759"/>
<dbReference type="InterPro" id="IPR039680">
    <property type="entry name" value="PLEKHB1/2"/>
</dbReference>
<dbReference type="PANTHER" id="PTHR14309">
    <property type="entry name" value="EXPRESSED PROTEIN"/>
    <property type="match status" value="1"/>
</dbReference>
<evidence type="ECO:0000256" key="3">
    <source>
        <dbReference type="SAM" id="MobiDB-lite"/>
    </source>
</evidence>